<protein>
    <submittedName>
        <fullName evidence="3">FAS1 domain-containing protein</fullName>
    </submittedName>
</protein>
<reference evidence="3 4" key="1">
    <citation type="submission" date="2024-09" db="EMBL/GenBank/DDBJ databases">
        <title>Itraconazole resistance in Madurella fahalii resulting from another homologue of gene encoding cytochrome P450 14-alpha sterol demethylase (CYP51).</title>
        <authorList>
            <person name="Yoshioka I."/>
            <person name="Fahal A.H."/>
            <person name="Kaneko S."/>
            <person name="Yaguchi T."/>
        </authorList>
    </citation>
    <scope>NUCLEOTIDE SEQUENCE [LARGE SCALE GENOMIC DNA]</scope>
    <source>
        <strain evidence="3 4">IFM 68171</strain>
    </source>
</reference>
<dbReference type="InterPro" id="IPR050904">
    <property type="entry name" value="Adhesion/Biosynth-related"/>
</dbReference>
<evidence type="ECO:0000313" key="3">
    <source>
        <dbReference type="EMBL" id="GAB1317673.1"/>
    </source>
</evidence>
<feature type="domain" description="FAS1" evidence="2">
    <location>
        <begin position="181"/>
        <end position="309"/>
    </location>
</feature>
<comment type="caution">
    <text evidence="3">The sequence shown here is derived from an EMBL/GenBank/DDBJ whole genome shotgun (WGS) entry which is preliminary data.</text>
</comment>
<evidence type="ECO:0000313" key="4">
    <source>
        <dbReference type="Proteomes" id="UP001628179"/>
    </source>
</evidence>
<feature type="domain" description="FAS1" evidence="2">
    <location>
        <begin position="34"/>
        <end position="177"/>
    </location>
</feature>
<dbReference type="InterPro" id="IPR000782">
    <property type="entry name" value="FAS1_domain"/>
</dbReference>
<dbReference type="SMART" id="SM00554">
    <property type="entry name" value="FAS1"/>
    <property type="match status" value="2"/>
</dbReference>
<dbReference type="PROSITE" id="PS50213">
    <property type="entry name" value="FAS1"/>
    <property type="match status" value="2"/>
</dbReference>
<accession>A0ABQ0GIT9</accession>
<sequence>MVRALPSLREASRLPATLLAVISAFVCAPAVVGAVDLETVLAGQVNLTTFRGLVQNHSDIFANLPTGVTIVAPNDNAFRKLGNWETYNESMVEATLKYHIVTQSISMTSIERGDSIWASTTLNDPMFSSVKGGQRLILTKQPGNEVVFTSGFATRGTVLVEDLSFDNGLVQVIDSVMRVPETLESTARNAYTDLTAFLGALYATGVMSELAEESDVTIFAPHNAAFQQLAGTFENMDNEELRSILRYHIVPGRLSHVWELRNASSLTAADNGELHITRHTNFIYVNSAQIIQTDILISNGLVHMIDNVLNPDRSAARPDVSTTAQAPAFTPVGATATGTTVPTPFTSNLPCTASCPATQSNGGPAPTGQGNGQGASSSNAGVTPARCTGLAGAGVGLGLAVGAIMVGF</sequence>
<dbReference type="PANTHER" id="PTHR10900">
    <property type="entry name" value="PERIOSTIN-RELATED"/>
    <property type="match status" value="1"/>
</dbReference>
<feature type="region of interest" description="Disordered" evidence="1">
    <location>
        <begin position="359"/>
        <end position="381"/>
    </location>
</feature>
<evidence type="ECO:0000256" key="1">
    <source>
        <dbReference type="SAM" id="MobiDB-lite"/>
    </source>
</evidence>
<dbReference type="GeneID" id="98178626"/>
<evidence type="ECO:0000259" key="2">
    <source>
        <dbReference type="PROSITE" id="PS50213"/>
    </source>
</evidence>
<dbReference type="InterPro" id="IPR036378">
    <property type="entry name" value="FAS1_dom_sf"/>
</dbReference>
<dbReference type="SUPFAM" id="SSF82153">
    <property type="entry name" value="FAS1 domain"/>
    <property type="match status" value="2"/>
</dbReference>
<dbReference type="Proteomes" id="UP001628179">
    <property type="component" value="Unassembled WGS sequence"/>
</dbReference>
<dbReference type="PANTHER" id="PTHR10900:SF77">
    <property type="entry name" value="FI19380P1"/>
    <property type="match status" value="1"/>
</dbReference>
<keyword evidence="4" id="KW-1185">Reference proteome</keyword>
<dbReference type="EMBL" id="BAAFSV010000004">
    <property type="protein sequence ID" value="GAB1317673.1"/>
    <property type="molecule type" value="Genomic_DNA"/>
</dbReference>
<name>A0ABQ0GIT9_9PEZI</name>
<dbReference type="Pfam" id="PF02469">
    <property type="entry name" value="Fasciclin"/>
    <property type="match status" value="2"/>
</dbReference>
<gene>
    <name evidence="3" type="ORF">MFIFM68171_07883</name>
</gene>
<proteinExistence type="predicted"/>
<dbReference type="Gene3D" id="2.30.180.10">
    <property type="entry name" value="FAS1 domain"/>
    <property type="match status" value="2"/>
</dbReference>
<organism evidence="3 4">
    <name type="scientific">Madurella fahalii</name>
    <dbReference type="NCBI Taxonomy" id="1157608"/>
    <lineage>
        <taxon>Eukaryota</taxon>
        <taxon>Fungi</taxon>
        <taxon>Dikarya</taxon>
        <taxon>Ascomycota</taxon>
        <taxon>Pezizomycotina</taxon>
        <taxon>Sordariomycetes</taxon>
        <taxon>Sordariomycetidae</taxon>
        <taxon>Sordariales</taxon>
        <taxon>Sordariales incertae sedis</taxon>
        <taxon>Madurella</taxon>
    </lineage>
</organism>
<dbReference type="RefSeq" id="XP_070919404.1">
    <property type="nucleotide sequence ID" value="XM_071063303.1"/>
</dbReference>